<dbReference type="AlphaFoldDB" id="A0AAV4QGB8"/>
<proteinExistence type="predicted"/>
<accession>A0AAV4QGB8</accession>
<sequence length="184" mass="20879">NPATKAIGFLRRAQNLYSGSALRNLKYGNPAIKEIVKGRPSPTKFCRRKLNKSMEYVRSALRSEWLPGPSLPDRTAAKEGRTHIKGLEKAIEALALRYLEEFQEVTRCQEMSQKGHEFDTPDCDRVPYRNRAVEGREVEPAASSCSSKERPSSDLTADIFELVVDFMNCALLGFSIFMLYRMLK</sequence>
<name>A0AAV4QGB8_CAEEX</name>
<comment type="caution">
    <text evidence="1">The sequence shown here is derived from an EMBL/GenBank/DDBJ whole genome shotgun (WGS) entry which is preliminary data.</text>
</comment>
<evidence type="ECO:0000313" key="1">
    <source>
        <dbReference type="EMBL" id="GIY07292.1"/>
    </source>
</evidence>
<dbReference type="EMBL" id="BPLR01006084">
    <property type="protein sequence ID" value="GIY07292.1"/>
    <property type="molecule type" value="Genomic_DNA"/>
</dbReference>
<gene>
    <name evidence="1" type="ORF">CEXT_389441</name>
</gene>
<protein>
    <submittedName>
        <fullName evidence="1">Uncharacterized protein</fullName>
    </submittedName>
</protein>
<organism evidence="1 2">
    <name type="scientific">Caerostris extrusa</name>
    <name type="common">Bark spider</name>
    <name type="synonym">Caerostris bankana</name>
    <dbReference type="NCBI Taxonomy" id="172846"/>
    <lineage>
        <taxon>Eukaryota</taxon>
        <taxon>Metazoa</taxon>
        <taxon>Ecdysozoa</taxon>
        <taxon>Arthropoda</taxon>
        <taxon>Chelicerata</taxon>
        <taxon>Arachnida</taxon>
        <taxon>Araneae</taxon>
        <taxon>Araneomorphae</taxon>
        <taxon>Entelegynae</taxon>
        <taxon>Araneoidea</taxon>
        <taxon>Araneidae</taxon>
        <taxon>Caerostris</taxon>
    </lineage>
</organism>
<keyword evidence="2" id="KW-1185">Reference proteome</keyword>
<reference evidence="1 2" key="1">
    <citation type="submission" date="2021-06" db="EMBL/GenBank/DDBJ databases">
        <title>Caerostris extrusa draft genome.</title>
        <authorList>
            <person name="Kono N."/>
            <person name="Arakawa K."/>
        </authorList>
    </citation>
    <scope>NUCLEOTIDE SEQUENCE [LARGE SCALE GENOMIC DNA]</scope>
</reference>
<dbReference type="Proteomes" id="UP001054945">
    <property type="component" value="Unassembled WGS sequence"/>
</dbReference>
<evidence type="ECO:0000313" key="2">
    <source>
        <dbReference type="Proteomes" id="UP001054945"/>
    </source>
</evidence>
<feature type="non-terminal residue" evidence="1">
    <location>
        <position position="1"/>
    </location>
</feature>